<evidence type="ECO:0000256" key="7">
    <source>
        <dbReference type="SAM" id="SignalP"/>
    </source>
</evidence>
<dbReference type="Proteomes" id="UP000001514">
    <property type="component" value="Unassembled WGS sequence"/>
</dbReference>
<reference evidence="9 10" key="1">
    <citation type="journal article" date="2011" name="Science">
        <title>The Selaginella genome identifies genetic changes associated with the evolution of vascular plants.</title>
        <authorList>
            <person name="Banks J.A."/>
            <person name="Nishiyama T."/>
            <person name="Hasebe M."/>
            <person name="Bowman J.L."/>
            <person name="Gribskov M."/>
            <person name="dePamphilis C."/>
            <person name="Albert V.A."/>
            <person name="Aono N."/>
            <person name="Aoyama T."/>
            <person name="Ambrose B.A."/>
            <person name="Ashton N.W."/>
            <person name="Axtell M.J."/>
            <person name="Barker E."/>
            <person name="Barker M.S."/>
            <person name="Bennetzen J.L."/>
            <person name="Bonawitz N.D."/>
            <person name="Chapple C."/>
            <person name="Cheng C."/>
            <person name="Correa L.G."/>
            <person name="Dacre M."/>
            <person name="DeBarry J."/>
            <person name="Dreyer I."/>
            <person name="Elias M."/>
            <person name="Engstrom E.M."/>
            <person name="Estelle M."/>
            <person name="Feng L."/>
            <person name="Finet C."/>
            <person name="Floyd S.K."/>
            <person name="Frommer W.B."/>
            <person name="Fujita T."/>
            <person name="Gramzow L."/>
            <person name="Gutensohn M."/>
            <person name="Harholt J."/>
            <person name="Hattori M."/>
            <person name="Heyl A."/>
            <person name="Hirai T."/>
            <person name="Hiwatashi Y."/>
            <person name="Ishikawa M."/>
            <person name="Iwata M."/>
            <person name="Karol K.G."/>
            <person name="Koehler B."/>
            <person name="Kolukisaoglu U."/>
            <person name="Kubo M."/>
            <person name="Kurata T."/>
            <person name="Lalonde S."/>
            <person name="Li K."/>
            <person name="Li Y."/>
            <person name="Litt A."/>
            <person name="Lyons E."/>
            <person name="Manning G."/>
            <person name="Maruyama T."/>
            <person name="Michael T.P."/>
            <person name="Mikami K."/>
            <person name="Miyazaki S."/>
            <person name="Morinaga S."/>
            <person name="Murata T."/>
            <person name="Mueller-Roeber B."/>
            <person name="Nelson D.R."/>
            <person name="Obara M."/>
            <person name="Oguri Y."/>
            <person name="Olmstead R.G."/>
            <person name="Onodera N."/>
            <person name="Petersen B.L."/>
            <person name="Pils B."/>
            <person name="Prigge M."/>
            <person name="Rensing S.A."/>
            <person name="Riano-Pachon D.M."/>
            <person name="Roberts A.W."/>
            <person name="Sato Y."/>
            <person name="Scheller H.V."/>
            <person name="Schulz B."/>
            <person name="Schulz C."/>
            <person name="Shakirov E.V."/>
            <person name="Shibagaki N."/>
            <person name="Shinohara N."/>
            <person name="Shippen D.E."/>
            <person name="Soerensen I."/>
            <person name="Sotooka R."/>
            <person name="Sugimoto N."/>
            <person name="Sugita M."/>
            <person name="Sumikawa N."/>
            <person name="Tanurdzic M."/>
            <person name="Theissen G."/>
            <person name="Ulvskov P."/>
            <person name="Wakazuki S."/>
            <person name="Weng J.K."/>
            <person name="Willats W.W."/>
            <person name="Wipf D."/>
            <person name="Wolf P.G."/>
            <person name="Yang L."/>
            <person name="Zimmer A.D."/>
            <person name="Zhu Q."/>
            <person name="Mitros T."/>
            <person name="Hellsten U."/>
            <person name="Loque D."/>
            <person name="Otillar R."/>
            <person name="Salamov A."/>
            <person name="Schmutz J."/>
            <person name="Shapiro H."/>
            <person name="Lindquist E."/>
            <person name="Lucas S."/>
            <person name="Rokhsar D."/>
            <person name="Grigoriev I.V."/>
        </authorList>
    </citation>
    <scope>NUCLEOTIDE SEQUENCE [LARGE SCALE GENOMIC DNA]</scope>
</reference>
<dbReference type="InterPro" id="IPR001000">
    <property type="entry name" value="GH10_dom"/>
</dbReference>
<feature type="domain" description="GH10" evidence="8">
    <location>
        <begin position="248"/>
        <end position="527"/>
    </location>
</feature>
<dbReference type="AlphaFoldDB" id="D8SC47"/>
<dbReference type="FunCoup" id="D8SC47">
    <property type="interactions" value="2"/>
</dbReference>
<dbReference type="PANTHER" id="PTHR31490">
    <property type="entry name" value="GLYCOSYL HYDROLASE"/>
    <property type="match status" value="1"/>
</dbReference>
<dbReference type="SMART" id="SM00633">
    <property type="entry name" value="Glyco_10"/>
    <property type="match status" value="1"/>
</dbReference>
<dbReference type="InterPro" id="IPR017853">
    <property type="entry name" value="GH"/>
</dbReference>
<dbReference type="EMBL" id="GL377611">
    <property type="protein sequence ID" value="EFJ18127.1"/>
    <property type="molecule type" value="Genomic_DNA"/>
</dbReference>
<name>D8SC47_SELML</name>
<keyword evidence="3" id="KW-0378">Hydrolase</keyword>
<evidence type="ECO:0000259" key="8">
    <source>
        <dbReference type="PROSITE" id="PS51760"/>
    </source>
</evidence>
<dbReference type="GO" id="GO:0045493">
    <property type="term" value="P:xylan catabolic process"/>
    <property type="evidence" value="ECO:0000318"/>
    <property type="project" value="GO_Central"/>
</dbReference>
<feature type="region of interest" description="Disordered" evidence="6">
    <location>
        <begin position="33"/>
        <end position="56"/>
    </location>
</feature>
<dbReference type="GO" id="GO:0031176">
    <property type="term" value="F:endo-1,4-beta-xylanase activity"/>
    <property type="evidence" value="ECO:0000318"/>
    <property type="project" value="GO_Central"/>
</dbReference>
<evidence type="ECO:0000256" key="2">
    <source>
        <dbReference type="ARBA" id="ARBA00022737"/>
    </source>
</evidence>
<proteinExistence type="inferred from homology"/>
<keyword evidence="10" id="KW-1185">Reference proteome</keyword>
<dbReference type="InParanoid" id="D8SC47"/>
<evidence type="ECO:0000313" key="10">
    <source>
        <dbReference type="Proteomes" id="UP000001514"/>
    </source>
</evidence>
<accession>D8SC47</accession>
<organism evidence="10">
    <name type="scientific">Selaginella moellendorffii</name>
    <name type="common">Spikemoss</name>
    <dbReference type="NCBI Taxonomy" id="88036"/>
    <lineage>
        <taxon>Eukaryota</taxon>
        <taxon>Viridiplantae</taxon>
        <taxon>Streptophyta</taxon>
        <taxon>Embryophyta</taxon>
        <taxon>Tracheophyta</taxon>
        <taxon>Lycopodiopsida</taxon>
        <taxon>Selaginellales</taxon>
        <taxon>Selaginellaceae</taxon>
        <taxon>Selaginella</taxon>
    </lineage>
</organism>
<sequence>MPSSSLVLPILFQLSAFCPLETDFNASFSRAVERGHPHHRKPDPSPPAPPEHGSYDQTAFSECLAAPTSPLYNGGVLKNPAFDADLLGWSPFGGCTLKIQVQGRNKFLVATNRNAGFHGPSQALANLTQGSKYTLSAWLQVNGGSDDTAPLVKATIKANGQYISAGSVAARNKCWTFLKGGFIPEFNASSATLYFESSDPKVDIWLDSVSLQPFSDEEWSKHQDISIKKSRTRSVTLSVTDCKGHGIHNADIQVEQITGDFPFGSAIASTILDNPTYQKWFVTRFNTAVFENEMKWYSTERQQGKVSYETADKMLDFCKANNILVRGHNVLWNDPQYQPGWVKDLSASELRTATMSRIESVMSHYAGKLPQWDVLNEMLHFNFFESKLGSNAAVEIYKFAQEIDPETTLFLNDFNVIEMKAAGIKKLGIGLEGHFSGKPNLVYMRAVLDKLATLELPIWLTEVDIMNSVDSENQAIYLQQVLREAFSHPAVKGIVLWTALHPYGCYRMCLTDQNFKNLPAGNIVDVFLKNIRTVGLSGTTDHEGSFSFQGFHGEYEISVTHNRTSVIKRLAIGPDTDSQTIHVLVS</sequence>
<dbReference type="InterPro" id="IPR044846">
    <property type="entry name" value="GH10"/>
</dbReference>
<dbReference type="Gene3D" id="2.60.120.260">
    <property type="entry name" value="Galactose-binding domain-like"/>
    <property type="match status" value="1"/>
</dbReference>
<dbReference type="Gene3D" id="3.20.20.80">
    <property type="entry name" value="Glycosidases"/>
    <property type="match status" value="1"/>
</dbReference>
<keyword evidence="5" id="KW-0624">Polysaccharide degradation</keyword>
<dbReference type="OMA" id="MTHETHE"/>
<evidence type="ECO:0000256" key="5">
    <source>
        <dbReference type="ARBA" id="ARBA00023326"/>
    </source>
</evidence>
<comment type="similarity">
    <text evidence="1">Belongs to the glycosyl hydrolase 10 (cellulase F) family.</text>
</comment>
<dbReference type="SUPFAM" id="SSF51445">
    <property type="entry name" value="(Trans)glycosidases"/>
    <property type="match status" value="1"/>
</dbReference>
<dbReference type="HOGENOM" id="CLU_008797_4_0_1"/>
<feature type="chain" id="PRO_5003122589" description="GH10 domain-containing protein" evidence="7">
    <location>
        <begin position="23"/>
        <end position="586"/>
    </location>
</feature>
<dbReference type="PROSITE" id="PS51760">
    <property type="entry name" value="GH10_2"/>
    <property type="match status" value="1"/>
</dbReference>
<keyword evidence="2" id="KW-0677">Repeat</keyword>
<evidence type="ECO:0000256" key="3">
    <source>
        <dbReference type="ARBA" id="ARBA00022801"/>
    </source>
</evidence>
<evidence type="ECO:0000256" key="1">
    <source>
        <dbReference type="ARBA" id="ARBA00007495"/>
    </source>
</evidence>
<dbReference type="SUPFAM" id="SSF49785">
    <property type="entry name" value="Galactose-binding domain-like"/>
    <property type="match status" value="1"/>
</dbReference>
<dbReference type="STRING" id="88036.D8SC47"/>
<dbReference type="KEGG" id="smo:SELMODRAFT_420481"/>
<dbReference type="eggNOG" id="ENOG502QRD9">
    <property type="taxonomic scope" value="Eukaryota"/>
</dbReference>
<feature type="signal peptide" evidence="7">
    <location>
        <begin position="1"/>
        <end position="22"/>
    </location>
</feature>
<evidence type="ECO:0000256" key="4">
    <source>
        <dbReference type="ARBA" id="ARBA00023277"/>
    </source>
</evidence>
<dbReference type="PANTHER" id="PTHR31490:SF3">
    <property type="entry name" value="GLYCOSYL HYDROLASE FAMILY 10 PROTEIN"/>
    <property type="match status" value="1"/>
</dbReference>
<keyword evidence="4" id="KW-0119">Carbohydrate metabolism</keyword>
<dbReference type="InterPro" id="IPR008979">
    <property type="entry name" value="Galactose-bd-like_sf"/>
</dbReference>
<dbReference type="Pfam" id="PF02018">
    <property type="entry name" value="CBM_4_9"/>
    <property type="match status" value="1"/>
</dbReference>
<dbReference type="Pfam" id="PF00331">
    <property type="entry name" value="Glyco_hydro_10"/>
    <property type="match status" value="1"/>
</dbReference>
<dbReference type="InterPro" id="IPR003305">
    <property type="entry name" value="CenC_carb-bd"/>
</dbReference>
<keyword evidence="7" id="KW-0732">Signal</keyword>
<dbReference type="Gramene" id="EFJ18127">
    <property type="protein sequence ID" value="EFJ18127"/>
    <property type="gene ID" value="SELMODRAFT_420481"/>
</dbReference>
<gene>
    <name evidence="9" type="ORF">SELMODRAFT_420481</name>
</gene>
<evidence type="ECO:0000313" key="9">
    <source>
        <dbReference type="EMBL" id="EFJ18127.1"/>
    </source>
</evidence>
<evidence type="ECO:0000256" key="6">
    <source>
        <dbReference type="SAM" id="MobiDB-lite"/>
    </source>
</evidence>
<protein>
    <recommendedName>
        <fullName evidence="8">GH10 domain-containing protein</fullName>
    </recommendedName>
</protein>